<dbReference type="Pfam" id="PF05699">
    <property type="entry name" value="Dimer_Tnp_hAT"/>
    <property type="match status" value="1"/>
</dbReference>
<comment type="caution">
    <text evidence="2">The sequence shown here is derived from an EMBL/GenBank/DDBJ whole genome shotgun (WGS) entry which is preliminary data.</text>
</comment>
<feature type="domain" description="HAT C-terminal dimerisation" evidence="1">
    <location>
        <begin position="508"/>
        <end position="560"/>
    </location>
</feature>
<organism evidence="2 3">
    <name type="scientific">Aphis glycines</name>
    <name type="common">Soybean aphid</name>
    <dbReference type="NCBI Taxonomy" id="307491"/>
    <lineage>
        <taxon>Eukaryota</taxon>
        <taxon>Metazoa</taxon>
        <taxon>Ecdysozoa</taxon>
        <taxon>Arthropoda</taxon>
        <taxon>Hexapoda</taxon>
        <taxon>Insecta</taxon>
        <taxon>Pterygota</taxon>
        <taxon>Neoptera</taxon>
        <taxon>Paraneoptera</taxon>
        <taxon>Hemiptera</taxon>
        <taxon>Sternorrhyncha</taxon>
        <taxon>Aphidomorpha</taxon>
        <taxon>Aphidoidea</taxon>
        <taxon>Aphididae</taxon>
        <taxon>Aphidini</taxon>
        <taxon>Aphis</taxon>
        <taxon>Aphis</taxon>
    </lineage>
</organism>
<sequence>MLSKNTVNKVILAILELIRRKIKAELGDKQFSVQVDSTQDIGSTDQAAVCLLRYVFNFEVNKRLFAILEVTNSSGEGMYLLLKKCFDDHSINFKNIVAESFDGAVNMQGEFNGLHAYIRKENENSIYIWCYAHVLNLCICDTCDNRDAIKLFGLLNRLSTFFSTLTVWVGKQKEQQELLGTGQNKLRKLQKIGETRWWSREKALKWVFSGDDCLYPVVLSALNFVTTSSKFDPKSSSEALYLIENLCNFNIICTAHVFLKIFVTVGSTSTYLQTKNLDLSAWIMVETTIKEIDKINFDDVMSVSENFCSDMNTKLSTIKLPENIIIESEFKQDRIRRTYRMFDEICSDETPINPKENFKVEVFMCIINQLKTSLSEKFTNNTSLIVDIQYLLPKHYKDLKSDNLPESALKKLSTLSSVDHSLLTAELKHFASIYNKVTQPLNKSIRIVHDTNDDNSHEEDYGSNDNLYKITQISGQDVKSVYKKNDGGHNRDSYLLCVHKLIYSLNMHSALYNNLFTAIEFVLTLSVSQGNCERVFSKLKLIKNRLRSSLGNEHLEAFLLMTVEKEIVDEIEFEDILEIIRINNMFIAVNV</sequence>
<evidence type="ECO:0000313" key="3">
    <source>
        <dbReference type="Proteomes" id="UP000475862"/>
    </source>
</evidence>
<gene>
    <name evidence="2" type="ORF">AGLY_015801</name>
</gene>
<dbReference type="PANTHER" id="PTHR45749:SF21">
    <property type="entry name" value="DUF4371 DOMAIN-CONTAINING PROTEIN"/>
    <property type="match status" value="1"/>
</dbReference>
<keyword evidence="3" id="KW-1185">Reference proteome</keyword>
<dbReference type="InterPro" id="IPR012337">
    <property type="entry name" value="RNaseH-like_sf"/>
</dbReference>
<reference evidence="2 3" key="1">
    <citation type="submission" date="2019-08" db="EMBL/GenBank/DDBJ databases">
        <title>The genome of the soybean aphid Biotype 1, its phylome, world population structure and adaptation to the North American continent.</title>
        <authorList>
            <person name="Giordano R."/>
            <person name="Donthu R.K."/>
            <person name="Hernandez A.G."/>
            <person name="Wright C.L."/>
            <person name="Zimin A.V."/>
        </authorList>
    </citation>
    <scope>NUCLEOTIDE SEQUENCE [LARGE SCALE GENOMIC DNA]</scope>
    <source>
        <tissue evidence="2">Whole aphids</tissue>
    </source>
</reference>
<dbReference type="AlphaFoldDB" id="A0A6G0T1E3"/>
<dbReference type="PANTHER" id="PTHR45749">
    <property type="match status" value="1"/>
</dbReference>
<protein>
    <recommendedName>
        <fullName evidence="1">HAT C-terminal dimerisation domain-containing protein</fullName>
    </recommendedName>
</protein>
<name>A0A6G0T1E3_APHGL</name>
<dbReference type="InterPro" id="IPR008906">
    <property type="entry name" value="HATC_C_dom"/>
</dbReference>
<evidence type="ECO:0000313" key="2">
    <source>
        <dbReference type="EMBL" id="KAE9523741.1"/>
    </source>
</evidence>
<proteinExistence type="predicted"/>
<dbReference type="GO" id="GO:0046983">
    <property type="term" value="F:protein dimerization activity"/>
    <property type="evidence" value="ECO:0007669"/>
    <property type="project" value="InterPro"/>
</dbReference>
<accession>A0A6G0T1E3</accession>
<evidence type="ECO:0000259" key="1">
    <source>
        <dbReference type="Pfam" id="PF05699"/>
    </source>
</evidence>
<dbReference type="Proteomes" id="UP000475862">
    <property type="component" value="Unassembled WGS sequence"/>
</dbReference>
<dbReference type="EMBL" id="VYZN01000076">
    <property type="protein sequence ID" value="KAE9523741.1"/>
    <property type="molecule type" value="Genomic_DNA"/>
</dbReference>
<dbReference type="SUPFAM" id="SSF53098">
    <property type="entry name" value="Ribonuclease H-like"/>
    <property type="match status" value="1"/>
</dbReference>
<dbReference type="OrthoDB" id="6588494at2759"/>